<dbReference type="PANTHER" id="PTHR31454:SF2">
    <property type="entry name" value="ACTIVE REGULATOR OF SIRT1"/>
    <property type="match status" value="1"/>
</dbReference>
<evidence type="ECO:0000313" key="7">
    <source>
        <dbReference type="Ensembl" id="ENSEASP00005013057.1"/>
    </source>
</evidence>
<dbReference type="PANTHER" id="PTHR31454">
    <property type="entry name" value="ACTIVE REGULATOR OF SIRT1"/>
    <property type="match status" value="1"/>
</dbReference>
<reference evidence="7" key="1">
    <citation type="submission" date="2023-03" db="UniProtKB">
        <authorList>
            <consortium name="Ensembl"/>
        </authorList>
    </citation>
    <scope>IDENTIFICATION</scope>
</reference>
<evidence type="ECO:0000256" key="6">
    <source>
        <dbReference type="SAM" id="MobiDB-lite"/>
    </source>
</evidence>
<keyword evidence="4" id="KW-0539">Nucleus</keyword>
<dbReference type="Pfam" id="PF15684">
    <property type="entry name" value="AROS"/>
    <property type="match status" value="1"/>
</dbReference>
<dbReference type="Ensembl" id="ENSEAST00005014190.1">
    <property type="protein sequence ID" value="ENSEASP00005013057.1"/>
    <property type="gene ID" value="ENSEASG00005009114.1"/>
</dbReference>
<dbReference type="PRINTS" id="PR02029">
    <property type="entry name" value="ACTREGSIRT1"/>
</dbReference>
<evidence type="ECO:0000256" key="1">
    <source>
        <dbReference type="ARBA" id="ARBA00004604"/>
    </source>
</evidence>
<organism evidence="7">
    <name type="scientific">Equus asinus asinus</name>
    <dbReference type="NCBI Taxonomy" id="83772"/>
    <lineage>
        <taxon>Eukaryota</taxon>
        <taxon>Metazoa</taxon>
        <taxon>Chordata</taxon>
        <taxon>Craniata</taxon>
        <taxon>Vertebrata</taxon>
        <taxon>Euteleostomi</taxon>
        <taxon>Mammalia</taxon>
        <taxon>Eutheria</taxon>
        <taxon>Laurasiatheria</taxon>
        <taxon>Perissodactyla</taxon>
        <taxon>Equidae</taxon>
        <taxon>Equus</taxon>
    </lineage>
</organism>
<dbReference type="AlphaFoldDB" id="A0A8C4LJS0"/>
<evidence type="ECO:0000256" key="5">
    <source>
        <dbReference type="ARBA" id="ARBA00032748"/>
    </source>
</evidence>
<dbReference type="GO" id="GO:0005730">
    <property type="term" value="C:nucleolus"/>
    <property type="evidence" value="ECO:0007669"/>
    <property type="project" value="UniProtKB-SubCell"/>
</dbReference>
<comment type="subcellular location">
    <subcellularLocation>
        <location evidence="1">Nucleus</location>
        <location evidence="1">Nucleolus</location>
    </subcellularLocation>
</comment>
<dbReference type="GO" id="GO:0019899">
    <property type="term" value="F:enzyme binding"/>
    <property type="evidence" value="ECO:0007669"/>
    <property type="project" value="TreeGrafter"/>
</dbReference>
<feature type="region of interest" description="Disordered" evidence="6">
    <location>
        <begin position="14"/>
        <end position="58"/>
    </location>
</feature>
<protein>
    <recommendedName>
        <fullName evidence="3">Active regulator of SIRT1</fullName>
    </recommendedName>
    <alternativeName>
        <fullName evidence="5">40S ribosomal protein S19-binding protein 1</fullName>
    </alternativeName>
</protein>
<accession>A0A8C4LJS0</accession>
<feature type="compositionally biased region" description="Low complexity" evidence="6">
    <location>
        <begin position="14"/>
        <end position="28"/>
    </location>
</feature>
<sequence>MSAALLRRGLELLGAPEAPGAAPGQTKPTGPPGKRSRKAKATQAQKLRNSAKGKVPKSALAEFQKRERRGYLGVNLKFMTSARSAVAESVTQQVCRRWELGLLLGSMRVRALRLSVEVEPPPGSSELDHIAVLGGLRAEQGRWEAGPGLVPCDPRGPHVAPLYMETMCPAPRRV</sequence>
<comment type="similarity">
    <text evidence="2">Belongs to the AROS family.</text>
</comment>
<evidence type="ECO:0000256" key="4">
    <source>
        <dbReference type="ARBA" id="ARBA00023242"/>
    </source>
</evidence>
<dbReference type="InterPro" id="IPR023262">
    <property type="entry name" value="AROS"/>
</dbReference>
<evidence type="ECO:0000256" key="2">
    <source>
        <dbReference type="ARBA" id="ARBA00007318"/>
    </source>
</evidence>
<name>A0A8C4LJS0_EQUAS</name>
<evidence type="ECO:0000256" key="3">
    <source>
        <dbReference type="ARBA" id="ARBA00016855"/>
    </source>
</evidence>
<proteinExistence type="inferred from homology"/>